<feature type="domain" description="SMODS and SLOG-associating 2TM effector" evidence="2">
    <location>
        <begin position="60"/>
        <end position="178"/>
    </location>
</feature>
<dbReference type="PANTHER" id="PTHR38793">
    <property type="entry name" value="SLATT_FUNGAL DOMAIN-CONTAINING PROTEIN-RELATED"/>
    <property type="match status" value="1"/>
</dbReference>
<dbReference type="AlphaFoldDB" id="A0AAD9ZCN8"/>
<comment type="caution">
    <text evidence="3">The sequence shown here is derived from an EMBL/GenBank/DDBJ whole genome shotgun (WGS) entry which is preliminary data.</text>
</comment>
<evidence type="ECO:0000256" key="1">
    <source>
        <dbReference type="SAM" id="MobiDB-lite"/>
    </source>
</evidence>
<keyword evidence="4" id="KW-1185">Reference proteome</keyword>
<feature type="compositionally biased region" description="Low complexity" evidence="1">
    <location>
        <begin position="265"/>
        <end position="297"/>
    </location>
</feature>
<gene>
    <name evidence="3" type="ORF">OEA41_002503</name>
</gene>
<feature type="compositionally biased region" description="Basic and acidic residues" evidence="1">
    <location>
        <begin position="1"/>
        <end position="11"/>
    </location>
</feature>
<evidence type="ECO:0000313" key="3">
    <source>
        <dbReference type="EMBL" id="KAK3175256.1"/>
    </source>
</evidence>
<feature type="compositionally biased region" description="Pro residues" evidence="1">
    <location>
        <begin position="12"/>
        <end position="27"/>
    </location>
</feature>
<dbReference type="EMBL" id="JASNWA010000006">
    <property type="protein sequence ID" value="KAK3175256.1"/>
    <property type="molecule type" value="Genomic_DNA"/>
</dbReference>
<evidence type="ECO:0000313" key="4">
    <source>
        <dbReference type="Proteomes" id="UP001276659"/>
    </source>
</evidence>
<name>A0AAD9ZCN8_9LECA</name>
<dbReference type="NCBIfam" id="NF033635">
    <property type="entry name" value="SLATT_fungal"/>
    <property type="match status" value="1"/>
</dbReference>
<reference evidence="3" key="1">
    <citation type="submission" date="2022-11" db="EMBL/GenBank/DDBJ databases">
        <title>Chromosomal genome sequence assembly and mating type (MAT) locus characterization of the leprose asexual lichenized fungus Lepraria neglecta (Nyl.) Erichsen.</title>
        <authorList>
            <person name="Allen J.L."/>
            <person name="Pfeffer B."/>
        </authorList>
    </citation>
    <scope>NUCLEOTIDE SEQUENCE</scope>
    <source>
        <strain evidence="3">Allen 5258</strain>
    </source>
</reference>
<feature type="region of interest" description="Disordered" evidence="1">
    <location>
        <begin position="1"/>
        <end position="27"/>
    </location>
</feature>
<dbReference type="Pfam" id="PF18142">
    <property type="entry name" value="SLATT_fungal"/>
    <property type="match status" value="1"/>
</dbReference>
<feature type="compositionally biased region" description="Polar residues" evidence="1">
    <location>
        <begin position="233"/>
        <end position="247"/>
    </location>
</feature>
<sequence length="319" mass="33791">MPSEPDLERDPPPPPRRSSFEGPPPPKLVKFRNLTGIDTPRNIAGDYRPRPAKNIGIYSRVVAEETKTRYQYYIMASIIEVSFLGQIVVAATLTALGAADASHIAITVLGSVNTVIAGVQTYLKGQGLPNRLRLYEFGLRKLREYIEDRERDFSDADCKLNVDHEITDIAAMYRAVRQTAEDNTPDTYLPMAGAGKKLLGDNDKRVADQESTGLGTGLLMNGSGESAAEAGPSKSTTTPEATEQANGQKPPAEPEATGQPKAEPAESAGSGIGGPAAAEPEESAPATESAPTGTTPNEEGETEEAPLLQSDGKAATGKD</sequence>
<organism evidence="3 4">
    <name type="scientific">Lepraria neglecta</name>
    <dbReference type="NCBI Taxonomy" id="209136"/>
    <lineage>
        <taxon>Eukaryota</taxon>
        <taxon>Fungi</taxon>
        <taxon>Dikarya</taxon>
        <taxon>Ascomycota</taxon>
        <taxon>Pezizomycotina</taxon>
        <taxon>Lecanoromycetes</taxon>
        <taxon>OSLEUM clade</taxon>
        <taxon>Lecanoromycetidae</taxon>
        <taxon>Lecanorales</taxon>
        <taxon>Lecanorineae</taxon>
        <taxon>Stereocaulaceae</taxon>
        <taxon>Lepraria</taxon>
    </lineage>
</organism>
<protein>
    <recommendedName>
        <fullName evidence="2">SMODS and SLOG-associating 2TM effector domain-containing protein</fullName>
    </recommendedName>
</protein>
<proteinExistence type="predicted"/>
<dbReference type="PANTHER" id="PTHR38793:SF3">
    <property type="entry name" value="SMODS AND SLOG-ASSOCIATING 2TM EFFECTOR DOMAIN-CONTAINING PROTEIN"/>
    <property type="match status" value="1"/>
</dbReference>
<accession>A0AAD9ZCN8</accession>
<dbReference type="InterPro" id="IPR041622">
    <property type="entry name" value="SLATT_fungi"/>
</dbReference>
<feature type="region of interest" description="Disordered" evidence="1">
    <location>
        <begin position="207"/>
        <end position="319"/>
    </location>
</feature>
<evidence type="ECO:0000259" key="2">
    <source>
        <dbReference type="Pfam" id="PF18142"/>
    </source>
</evidence>
<dbReference type="Proteomes" id="UP001276659">
    <property type="component" value="Unassembled WGS sequence"/>
</dbReference>